<reference evidence="1" key="2">
    <citation type="submission" date="2021-04" db="EMBL/GenBank/DDBJ databases">
        <title>Isolation and genomic analysis of the ibuprofen-degrading bacterium Sphingomonas strain MPO218.</title>
        <authorList>
            <person name="Aulestia M."/>
            <person name="Flores A."/>
            <person name="Mangas E.L."/>
            <person name="Perez-Pulido A.J."/>
            <person name="Santero E."/>
            <person name="Camacho E.M."/>
        </authorList>
    </citation>
    <scope>NUCLEOTIDE SEQUENCE</scope>
    <source>
        <strain evidence="1">MPO218</strain>
    </source>
</reference>
<dbReference type="RefSeq" id="WP_208632880.1">
    <property type="nucleotide sequence ID" value="NZ_CP059319.1"/>
</dbReference>
<sequence length="157" mass="17689">MFYPIDAIELQSIDGAEPGAVMLHRINGITYPILVADINETRVYMSLGGQFPFSIDAMTNTASRWLRSKQPVVFKVDMDSAYSPQVESERRGDMFISSGERGIIGIWHGAIARISLDGVDLPEPDWSEYVGFRRWKVVLPLDDHSELTIFEWPAQVA</sequence>
<name>A0A975D2F9_9SPHN</name>
<gene>
    <name evidence="1" type="ORF">HRJ34_25975</name>
</gene>
<accession>A0A975D2F9</accession>
<dbReference type="Proteomes" id="UP000664914">
    <property type="component" value="Chromosome"/>
</dbReference>
<evidence type="ECO:0000313" key="2">
    <source>
        <dbReference type="Proteomes" id="UP000664914"/>
    </source>
</evidence>
<reference evidence="1" key="1">
    <citation type="submission" date="2020-07" db="EMBL/GenBank/DDBJ databases">
        <authorList>
            <person name="Camacho E."/>
        </authorList>
    </citation>
    <scope>NUCLEOTIDE SEQUENCE</scope>
    <source>
        <strain evidence="1">MPO218</strain>
    </source>
</reference>
<evidence type="ECO:0000313" key="1">
    <source>
        <dbReference type="EMBL" id="QTH21707.1"/>
    </source>
</evidence>
<dbReference type="AlphaFoldDB" id="A0A975D2F9"/>
<protein>
    <submittedName>
        <fullName evidence="1">Uncharacterized protein</fullName>
    </submittedName>
</protein>
<dbReference type="EMBL" id="CP059319">
    <property type="protein sequence ID" value="QTH21707.1"/>
    <property type="molecule type" value="Genomic_DNA"/>
</dbReference>
<organism evidence="1 2">
    <name type="scientific">Rhizorhabdus wittichii</name>
    <dbReference type="NCBI Taxonomy" id="160791"/>
    <lineage>
        <taxon>Bacteria</taxon>
        <taxon>Pseudomonadati</taxon>
        <taxon>Pseudomonadota</taxon>
        <taxon>Alphaproteobacteria</taxon>
        <taxon>Sphingomonadales</taxon>
        <taxon>Sphingomonadaceae</taxon>
        <taxon>Rhizorhabdus</taxon>
    </lineage>
</organism>
<proteinExistence type="predicted"/>